<dbReference type="PROSITE" id="PS51465">
    <property type="entry name" value="KAZAL_2"/>
    <property type="match status" value="2"/>
</dbReference>
<evidence type="ECO:0000256" key="6">
    <source>
        <dbReference type="SAM" id="Phobius"/>
    </source>
</evidence>
<feature type="transmembrane region" description="Helical" evidence="6">
    <location>
        <begin position="596"/>
        <end position="624"/>
    </location>
</feature>
<dbReference type="SUPFAM" id="SSF100895">
    <property type="entry name" value="Kazal-type serine protease inhibitors"/>
    <property type="match status" value="2"/>
</dbReference>
<dbReference type="VEuPathDB" id="CryptoDB:Cvel_6785"/>
<feature type="domain" description="Kazal-like" evidence="7">
    <location>
        <begin position="40"/>
        <end position="95"/>
    </location>
</feature>
<dbReference type="GO" id="GO:0005518">
    <property type="term" value="F:collagen binding"/>
    <property type="evidence" value="ECO:0007669"/>
    <property type="project" value="TreeGrafter"/>
</dbReference>
<keyword evidence="4" id="KW-0325">Glycoprotein</keyword>
<dbReference type="PANTHER" id="PTHR13866:SF29">
    <property type="entry name" value="FOLLISTATIN"/>
    <property type="match status" value="1"/>
</dbReference>
<feature type="compositionally biased region" description="Low complexity" evidence="5">
    <location>
        <begin position="676"/>
        <end position="689"/>
    </location>
</feature>
<evidence type="ECO:0000313" key="8">
    <source>
        <dbReference type="EMBL" id="CEM43286.1"/>
    </source>
</evidence>
<dbReference type="InterPro" id="IPR036058">
    <property type="entry name" value="Kazal_dom_sf"/>
</dbReference>
<evidence type="ECO:0000256" key="3">
    <source>
        <dbReference type="ARBA" id="ARBA00023157"/>
    </source>
</evidence>
<evidence type="ECO:0000256" key="5">
    <source>
        <dbReference type="SAM" id="MobiDB-lite"/>
    </source>
</evidence>
<protein>
    <recommendedName>
        <fullName evidence="7">Kazal-like domain-containing protein</fullName>
    </recommendedName>
</protein>
<dbReference type="InterPro" id="IPR002350">
    <property type="entry name" value="Kazal_dom"/>
</dbReference>
<dbReference type="Pfam" id="PF00066">
    <property type="entry name" value="Notch"/>
    <property type="match status" value="1"/>
</dbReference>
<keyword evidence="3" id="KW-1015">Disulfide bond</keyword>
<dbReference type="GO" id="GO:0005615">
    <property type="term" value="C:extracellular space"/>
    <property type="evidence" value="ECO:0007669"/>
    <property type="project" value="TreeGrafter"/>
</dbReference>
<feature type="region of interest" description="Disordered" evidence="5">
    <location>
        <begin position="1"/>
        <end position="45"/>
    </location>
</feature>
<dbReference type="CDD" id="cd00104">
    <property type="entry name" value="KAZAL_FS"/>
    <property type="match status" value="2"/>
</dbReference>
<reference evidence="8" key="1">
    <citation type="submission" date="2014-11" db="EMBL/GenBank/DDBJ databases">
        <authorList>
            <person name="Otto D Thomas"/>
            <person name="Naeem Raeece"/>
        </authorList>
    </citation>
    <scope>NUCLEOTIDE SEQUENCE</scope>
</reference>
<proteinExistence type="predicted"/>
<dbReference type="GO" id="GO:0050840">
    <property type="term" value="F:extracellular matrix binding"/>
    <property type="evidence" value="ECO:0007669"/>
    <property type="project" value="TreeGrafter"/>
</dbReference>
<dbReference type="PANTHER" id="PTHR13866">
    <property type="entry name" value="SPARC OSTEONECTIN"/>
    <property type="match status" value="1"/>
</dbReference>
<name>A0A0G4HGR9_9ALVE</name>
<keyword evidence="6" id="KW-0472">Membrane</keyword>
<feature type="region of interest" description="Disordered" evidence="5">
    <location>
        <begin position="500"/>
        <end position="519"/>
    </location>
</feature>
<evidence type="ECO:0000256" key="2">
    <source>
        <dbReference type="ARBA" id="ARBA00022737"/>
    </source>
</evidence>
<dbReference type="EMBL" id="CDMZ01002651">
    <property type="protein sequence ID" value="CEM43286.1"/>
    <property type="molecule type" value="Genomic_DNA"/>
</dbReference>
<keyword evidence="2" id="KW-0677">Repeat</keyword>
<dbReference type="Gene3D" id="3.30.60.30">
    <property type="match status" value="2"/>
</dbReference>
<feature type="domain" description="Kazal-like" evidence="7">
    <location>
        <begin position="98"/>
        <end position="154"/>
    </location>
</feature>
<feature type="compositionally biased region" description="Basic and acidic residues" evidence="5">
    <location>
        <begin position="746"/>
        <end position="755"/>
    </location>
</feature>
<dbReference type="Gene3D" id="4.10.470.20">
    <property type="match status" value="1"/>
</dbReference>
<feature type="region of interest" description="Disordered" evidence="5">
    <location>
        <begin position="388"/>
        <end position="463"/>
    </location>
</feature>
<feature type="compositionally biased region" description="Basic and acidic residues" evidence="5">
    <location>
        <begin position="636"/>
        <end position="654"/>
    </location>
</feature>
<feature type="compositionally biased region" description="Basic residues" evidence="5">
    <location>
        <begin position="756"/>
        <end position="769"/>
    </location>
</feature>
<feature type="compositionally biased region" description="Basic and acidic residues" evidence="5">
    <location>
        <begin position="504"/>
        <end position="519"/>
    </location>
</feature>
<keyword evidence="1" id="KW-0732">Signal</keyword>
<gene>
    <name evidence="8" type="ORF">Cvel_6785</name>
</gene>
<dbReference type="AlphaFoldDB" id="A0A0G4HGR9"/>
<feature type="compositionally biased region" description="Low complexity" evidence="5">
    <location>
        <begin position="23"/>
        <end position="38"/>
    </location>
</feature>
<dbReference type="Pfam" id="PF07648">
    <property type="entry name" value="Kazal_2"/>
    <property type="match status" value="2"/>
</dbReference>
<accession>A0A0G4HGR9</accession>
<dbReference type="GO" id="GO:0005509">
    <property type="term" value="F:calcium ion binding"/>
    <property type="evidence" value="ECO:0007669"/>
    <property type="project" value="TreeGrafter"/>
</dbReference>
<sequence length="778" mass="84754">MGFSVASVGECPPKELEPEHLASHSSSPHSPQPLSSDSYASHNDPCARVCPEENRHPVCDSNSHSHPSRCAFEIAQCKAGGPSALSIAHQGRCEGEAEVHSRLCEGPLPLCLSRWDPVCGSDGRTYASECHFRRKQCEGERSGLRLEHRGPCHHSEVSKEKLVNVLPEGGILMRGSMKHPRTTEKKALHRVFREVEEKVGMESGALPTEEAVEESLKRAPVAFLIGRREDKRPAEEHNEEEAEELNGCRPEMVGNGHCDEECESERWMFDGADCGRRVWPDVLVKGSGENILPGKRVVLPSSTLEKCLERDGVPRWGCHAVLCDSVCVRDSSCRAFQAIFASTEMVLEGTHGGDVSVTRHHPVCLLLTEKHLTSGPLTLWKIEDKPDLSTHMETHPEREVEGESLEGRGGRFERGGDDWQRKGETRSHGFPEGRMHRDGEMRGHGKTEGRHLRGSSVEPLPLPSLPSATLRTLSESIIVEETVVGLPGCCSGKKADGFDYSGSEEDHGEGGETHNDETGQKLTSWEECSKMMHDNGHPPPECAEMLIQGDANAGGESGEASSDIMVTKPRNPNDSAGKEGEVPEFAEKAAGKKGGMALFIGIILGGALILSLVIWGVCCCWRWCRQVKIQRKKPASHTDVEEGKQRRMKEERSLLRAPTDDGEELEKGGNRNEGPSSSSSSGKKFFFGKAARSNPTVPPPLPPLGTSALLISNSELVSGADEASSQAAAGKGATNSGRKSVHFHANSKEGGEKERKQKRRWLGLRKARKSLVVPAGRS</sequence>
<feature type="compositionally biased region" description="Basic and acidic residues" evidence="5">
    <location>
        <begin position="388"/>
        <end position="451"/>
    </location>
</feature>
<dbReference type="SMART" id="SM00280">
    <property type="entry name" value="KAZAL"/>
    <property type="match status" value="2"/>
</dbReference>
<evidence type="ECO:0000259" key="7">
    <source>
        <dbReference type="PROSITE" id="PS51465"/>
    </source>
</evidence>
<evidence type="ECO:0000256" key="4">
    <source>
        <dbReference type="ARBA" id="ARBA00023180"/>
    </source>
</evidence>
<keyword evidence="6" id="KW-0812">Transmembrane</keyword>
<dbReference type="InterPro" id="IPR000800">
    <property type="entry name" value="Notch_dom"/>
</dbReference>
<keyword evidence="6" id="KW-1133">Transmembrane helix</keyword>
<organism evidence="8">
    <name type="scientific">Chromera velia CCMP2878</name>
    <dbReference type="NCBI Taxonomy" id="1169474"/>
    <lineage>
        <taxon>Eukaryota</taxon>
        <taxon>Sar</taxon>
        <taxon>Alveolata</taxon>
        <taxon>Colpodellida</taxon>
        <taxon>Chromeraceae</taxon>
        <taxon>Chromera</taxon>
    </lineage>
</organism>
<feature type="region of interest" description="Disordered" evidence="5">
    <location>
        <begin position="632"/>
        <end position="778"/>
    </location>
</feature>
<feature type="compositionally biased region" description="Basic and acidic residues" evidence="5">
    <location>
        <begin position="12"/>
        <end position="22"/>
    </location>
</feature>
<evidence type="ECO:0000256" key="1">
    <source>
        <dbReference type="ARBA" id="ARBA00022729"/>
    </source>
</evidence>
<feature type="compositionally biased region" description="Polar residues" evidence="5">
    <location>
        <begin position="723"/>
        <end position="738"/>
    </location>
</feature>